<evidence type="ECO:0000313" key="3">
    <source>
        <dbReference type="EMBL" id="ERF72074.1"/>
    </source>
</evidence>
<keyword evidence="4" id="KW-1185">Reference proteome</keyword>
<dbReference type="OrthoDB" id="4114721at2759"/>
<dbReference type="Gene3D" id="1.20.58.340">
    <property type="entry name" value="Magnesium transport protein CorA, transmembrane region"/>
    <property type="match status" value="1"/>
</dbReference>
<dbReference type="Proteomes" id="UP000019373">
    <property type="component" value="Unassembled WGS sequence"/>
</dbReference>
<feature type="region of interest" description="Disordered" evidence="1">
    <location>
        <begin position="535"/>
        <end position="643"/>
    </location>
</feature>
<gene>
    <name evidence="3" type="ORF">EPUS_04992</name>
</gene>
<organism evidence="3 4">
    <name type="scientific">Endocarpon pusillum (strain Z07020 / HMAS-L-300199)</name>
    <name type="common">Lichen-forming fungus</name>
    <dbReference type="NCBI Taxonomy" id="1263415"/>
    <lineage>
        <taxon>Eukaryota</taxon>
        <taxon>Fungi</taxon>
        <taxon>Dikarya</taxon>
        <taxon>Ascomycota</taxon>
        <taxon>Pezizomycotina</taxon>
        <taxon>Eurotiomycetes</taxon>
        <taxon>Chaetothyriomycetidae</taxon>
        <taxon>Verrucariales</taxon>
        <taxon>Verrucariaceae</taxon>
        <taxon>Endocarpon</taxon>
    </lineage>
</organism>
<keyword evidence="2" id="KW-0812">Transmembrane</keyword>
<reference evidence="4" key="1">
    <citation type="journal article" date="2014" name="BMC Genomics">
        <title>Genome characteristics reveal the impact of lichenization on lichen-forming fungus Endocarpon pusillum Hedwig (Verrucariales, Ascomycota).</title>
        <authorList>
            <person name="Wang Y.-Y."/>
            <person name="Liu B."/>
            <person name="Zhang X.-Y."/>
            <person name="Zhou Q.-M."/>
            <person name="Zhang T."/>
            <person name="Li H."/>
            <person name="Yu Y.-F."/>
            <person name="Zhang X.-L."/>
            <person name="Hao X.-Y."/>
            <person name="Wang M."/>
            <person name="Wang L."/>
            <person name="Wei J.-C."/>
        </authorList>
    </citation>
    <scope>NUCLEOTIDE SEQUENCE [LARGE SCALE GENOMIC DNA]</scope>
    <source>
        <strain evidence="4">Z07020 / HMAS-L-300199</strain>
    </source>
</reference>
<dbReference type="eggNOG" id="ENOG502T33T">
    <property type="taxonomic scope" value="Eukaryota"/>
</dbReference>
<dbReference type="HOGENOM" id="CLU_523727_0_0_1"/>
<dbReference type="RefSeq" id="XP_007802301.1">
    <property type="nucleotide sequence ID" value="XM_007804110.1"/>
</dbReference>
<dbReference type="GeneID" id="19239945"/>
<evidence type="ECO:0000256" key="2">
    <source>
        <dbReference type="SAM" id="Phobius"/>
    </source>
</evidence>
<keyword evidence="2" id="KW-0472">Membrane</keyword>
<sequence>MSKNEADARLREIVLDPIGASLKATNATDDSRAFQDPVKEDIYSLYDARTLDVWENHNGAATRLEEHPLSRTLPARLFEPDSPRASRTEKLVFRLLVTRPAMDANQEAWHDDLSEGGKKQINYLPFAPEAVQELITKYYLPEHWMYLRMQAREVGNFHRETSWDFSKKEPIAIRLGRYKRVQLNANGAQNHANTIAAGMIIHFPFVLRPARQLHFLQQEAQDKKGRAVDYRRQYPGKWRNEYYPHRDDPFIWSFAMSHNLQDGKTRGILDGLTDAGLRNLRDQLSPPDKQGWYEHPLDLPTILLKIYSRHTQWEINRLADDVASFEDAAKKEKYKEIDQFDDITTQLAYLERSLNFEQNLTQSLLDTLQYLEDKIFPKALEVGSTSHTTFIQRTNPQVQEKLTNIASMIQNNLHTCTYFQTRTKDALEYINALMNRDDAEFNQQSVEYQNMGMKSQLKDAQANKTISIVTMTFLPATAVAAICSMGVFDWQQPDKVHVSRHFWIFWVVAITLTALVLGIFLIWKRRLHVRARQLNRDKEEEKAKEAEDSDNDSVIPDEPKYGASKQQQDSKTKRQHIRPVAEEKQSQIYQDDEREEQVRSSRRRSRHRSHSRRSRTTSRNGVARPGFGRTASGLSFRGESEIV</sequence>
<feature type="compositionally biased region" description="Basic residues" evidence="1">
    <location>
        <begin position="600"/>
        <end position="616"/>
    </location>
</feature>
<feature type="transmembrane region" description="Helical" evidence="2">
    <location>
        <begin position="466"/>
        <end position="488"/>
    </location>
</feature>
<dbReference type="EMBL" id="KE721116">
    <property type="protein sequence ID" value="ERF72074.1"/>
    <property type="molecule type" value="Genomic_DNA"/>
</dbReference>
<keyword evidence="2" id="KW-1133">Transmembrane helix</keyword>
<protein>
    <submittedName>
        <fullName evidence="3">Uncharacterized protein</fullName>
    </submittedName>
</protein>
<evidence type="ECO:0000256" key="1">
    <source>
        <dbReference type="SAM" id="MobiDB-lite"/>
    </source>
</evidence>
<name>U1HSC3_ENDPU</name>
<accession>U1HSC3</accession>
<evidence type="ECO:0000313" key="4">
    <source>
        <dbReference type="Proteomes" id="UP000019373"/>
    </source>
</evidence>
<dbReference type="AlphaFoldDB" id="U1HSC3"/>
<proteinExistence type="predicted"/>
<feature type="compositionally biased region" description="Basic and acidic residues" evidence="1">
    <location>
        <begin position="535"/>
        <end position="546"/>
    </location>
</feature>
<feature type="transmembrane region" description="Helical" evidence="2">
    <location>
        <begin position="503"/>
        <end position="523"/>
    </location>
</feature>